<gene>
    <name evidence="7" type="ORF">AX660_13790</name>
</gene>
<evidence type="ECO:0000256" key="1">
    <source>
        <dbReference type="ARBA" id="ARBA00010541"/>
    </source>
</evidence>
<dbReference type="PANTHER" id="PTHR22939:SF101">
    <property type="entry name" value="PERIPLASMIC PH-DEPENDENT SERINE ENDOPROTEASE DEGQ"/>
    <property type="match status" value="1"/>
</dbReference>
<dbReference type="Pfam" id="PF13180">
    <property type="entry name" value="PDZ_2"/>
    <property type="match status" value="1"/>
</dbReference>
<evidence type="ECO:0000259" key="6">
    <source>
        <dbReference type="PROSITE" id="PS50106"/>
    </source>
</evidence>
<dbReference type="Proteomes" id="UP000070299">
    <property type="component" value="Unassembled WGS sequence"/>
</dbReference>
<evidence type="ECO:0000256" key="2">
    <source>
        <dbReference type="ARBA" id="ARBA00022670"/>
    </source>
</evidence>
<dbReference type="OrthoDB" id="9758917at2"/>
<evidence type="ECO:0000256" key="3">
    <source>
        <dbReference type="ARBA" id="ARBA00022801"/>
    </source>
</evidence>
<dbReference type="SUPFAM" id="SSF50156">
    <property type="entry name" value="PDZ domain-like"/>
    <property type="match status" value="1"/>
</dbReference>
<dbReference type="Gene3D" id="2.40.10.10">
    <property type="entry name" value="Trypsin-like serine proteases"/>
    <property type="match status" value="2"/>
</dbReference>
<dbReference type="Pfam" id="PF13365">
    <property type="entry name" value="Trypsin_2"/>
    <property type="match status" value="1"/>
</dbReference>
<dbReference type="InterPro" id="IPR036034">
    <property type="entry name" value="PDZ_sf"/>
</dbReference>
<dbReference type="GO" id="GO:0042597">
    <property type="term" value="C:periplasmic space"/>
    <property type="evidence" value="ECO:0007669"/>
    <property type="project" value="TreeGrafter"/>
</dbReference>
<keyword evidence="5" id="KW-0812">Transmembrane</keyword>
<dbReference type="RefSeq" id="WP_068376358.1">
    <property type="nucleotide sequence ID" value="NZ_LSNE01000005.1"/>
</dbReference>
<name>A0A136A1Y0_9ALTE</name>
<keyword evidence="8" id="KW-1185">Reference proteome</keyword>
<comment type="similarity">
    <text evidence="1">Belongs to the peptidase S1C family.</text>
</comment>
<dbReference type="GO" id="GO:0006515">
    <property type="term" value="P:protein quality control for misfolded or incompletely synthesized proteins"/>
    <property type="evidence" value="ECO:0007669"/>
    <property type="project" value="TreeGrafter"/>
</dbReference>
<keyword evidence="2 7" id="KW-0645">Protease</keyword>
<proteinExistence type="inferred from homology"/>
<comment type="caution">
    <text evidence="7">The sequence shown here is derived from an EMBL/GenBank/DDBJ whole genome shotgun (WGS) entry which is preliminary data.</text>
</comment>
<dbReference type="SUPFAM" id="SSF50494">
    <property type="entry name" value="Trypsin-like serine proteases"/>
    <property type="match status" value="1"/>
</dbReference>
<dbReference type="GO" id="GO:0004252">
    <property type="term" value="F:serine-type endopeptidase activity"/>
    <property type="evidence" value="ECO:0007669"/>
    <property type="project" value="InterPro"/>
</dbReference>
<feature type="transmembrane region" description="Helical" evidence="5">
    <location>
        <begin position="6"/>
        <end position="26"/>
    </location>
</feature>
<organism evidence="7 8">
    <name type="scientific">Paraglaciecola hydrolytica</name>
    <dbReference type="NCBI Taxonomy" id="1799789"/>
    <lineage>
        <taxon>Bacteria</taxon>
        <taxon>Pseudomonadati</taxon>
        <taxon>Pseudomonadota</taxon>
        <taxon>Gammaproteobacteria</taxon>
        <taxon>Alteromonadales</taxon>
        <taxon>Alteromonadaceae</taxon>
        <taxon>Paraglaciecola</taxon>
    </lineage>
</organism>
<evidence type="ECO:0000256" key="5">
    <source>
        <dbReference type="SAM" id="Phobius"/>
    </source>
</evidence>
<reference evidence="8" key="1">
    <citation type="submission" date="2016-02" db="EMBL/GenBank/DDBJ databases">
        <authorList>
            <person name="Schultz-Johansen M."/>
            <person name="Glaring M.A."/>
            <person name="Bech P.K."/>
            <person name="Stougaard P."/>
        </authorList>
    </citation>
    <scope>NUCLEOTIDE SEQUENCE [LARGE SCALE GENOMIC DNA]</scope>
    <source>
        <strain evidence="8">S66</strain>
    </source>
</reference>
<dbReference type="InterPro" id="IPR001478">
    <property type="entry name" value="PDZ"/>
</dbReference>
<dbReference type="InterPro" id="IPR043504">
    <property type="entry name" value="Peptidase_S1_PA_chymotrypsin"/>
</dbReference>
<dbReference type="PANTHER" id="PTHR22939">
    <property type="entry name" value="SERINE PROTEASE FAMILY S1C HTRA-RELATED"/>
    <property type="match status" value="1"/>
</dbReference>
<sequence length="350" mass="37619">MFKSLSFFIKSILIGVVVAAVILTLVPELRKGSKISFAMLSQQQVTQEKLSFNHAVNAAGPAVVNIYSQSIDNTASFNRRQPVERISIGSGVIMTESGYILTCQHVVENANSILIGLQDGRRFEAQIIGKDPITDLAVLSINADNLHAIPQQNDMDTRVGDVVLAVGNPYDLGQTITQGIVSRFSQSLFATYFDYIQTDAVLNEGNSGGALVDSNGYLVGINNANYKTFDNRRRVIEVEGVYFAIPYGLAKKVMDEIIATGKVTRGALGFGGQENPVGDGILVTAVTPDEPAELAGLLVGDVVVAIDNVAANDLRKTLEVITNTLPGKTVELQINRNNQLLNIVVVVAEL</sequence>
<evidence type="ECO:0000313" key="7">
    <source>
        <dbReference type="EMBL" id="KXI29213.1"/>
    </source>
</evidence>
<dbReference type="STRING" id="1799789.AX660_13790"/>
<dbReference type="EMBL" id="LSNE01000005">
    <property type="protein sequence ID" value="KXI29213.1"/>
    <property type="molecule type" value="Genomic_DNA"/>
</dbReference>
<dbReference type="AlphaFoldDB" id="A0A136A1Y0"/>
<keyword evidence="5" id="KW-0472">Membrane</keyword>
<evidence type="ECO:0000256" key="4">
    <source>
        <dbReference type="ARBA" id="ARBA00022825"/>
    </source>
</evidence>
<evidence type="ECO:0000313" key="8">
    <source>
        <dbReference type="Proteomes" id="UP000070299"/>
    </source>
</evidence>
<accession>A0A136A1Y0</accession>
<dbReference type="PRINTS" id="PR00834">
    <property type="entry name" value="PROTEASES2C"/>
</dbReference>
<dbReference type="InterPro" id="IPR001940">
    <property type="entry name" value="Peptidase_S1C"/>
</dbReference>
<dbReference type="PROSITE" id="PS50106">
    <property type="entry name" value="PDZ"/>
    <property type="match status" value="1"/>
</dbReference>
<feature type="domain" description="PDZ" evidence="6">
    <location>
        <begin position="257"/>
        <end position="338"/>
    </location>
</feature>
<dbReference type="Gene3D" id="2.30.42.10">
    <property type="match status" value="1"/>
</dbReference>
<protein>
    <submittedName>
        <fullName evidence="7">Serine protease</fullName>
    </submittedName>
</protein>
<keyword evidence="5" id="KW-1133">Transmembrane helix</keyword>
<keyword evidence="3" id="KW-0378">Hydrolase</keyword>
<keyword evidence="4" id="KW-0720">Serine protease</keyword>
<dbReference type="SMART" id="SM00228">
    <property type="entry name" value="PDZ"/>
    <property type="match status" value="1"/>
</dbReference>
<dbReference type="InterPro" id="IPR009003">
    <property type="entry name" value="Peptidase_S1_PA"/>
</dbReference>